<keyword evidence="2" id="KW-0694">RNA-binding</keyword>
<dbReference type="Proteomes" id="UP000887565">
    <property type="component" value="Unplaced"/>
</dbReference>
<feature type="domain" description="K Homology" evidence="4">
    <location>
        <begin position="181"/>
        <end position="253"/>
    </location>
</feature>
<dbReference type="InterPro" id="IPR004088">
    <property type="entry name" value="KH_dom_type_1"/>
</dbReference>
<organism evidence="5 6">
    <name type="scientific">Romanomermis culicivorax</name>
    <name type="common">Nematode worm</name>
    <dbReference type="NCBI Taxonomy" id="13658"/>
    <lineage>
        <taxon>Eukaryota</taxon>
        <taxon>Metazoa</taxon>
        <taxon>Ecdysozoa</taxon>
        <taxon>Nematoda</taxon>
        <taxon>Enoplea</taxon>
        <taxon>Dorylaimia</taxon>
        <taxon>Mermithida</taxon>
        <taxon>Mermithoidea</taxon>
        <taxon>Mermithidae</taxon>
        <taxon>Romanomermis</taxon>
    </lineage>
</organism>
<dbReference type="Pfam" id="PF00013">
    <property type="entry name" value="KH_1"/>
    <property type="match status" value="1"/>
</dbReference>
<feature type="compositionally biased region" description="Polar residues" evidence="3">
    <location>
        <begin position="101"/>
        <end position="111"/>
    </location>
</feature>
<dbReference type="AlphaFoldDB" id="A0A915IA37"/>
<keyword evidence="1" id="KW-0677">Repeat</keyword>
<dbReference type="GO" id="GO:0003723">
    <property type="term" value="F:RNA binding"/>
    <property type="evidence" value="ECO:0007669"/>
    <property type="project" value="UniProtKB-UniRule"/>
</dbReference>
<dbReference type="PROSITE" id="PS50084">
    <property type="entry name" value="KH_TYPE_1"/>
    <property type="match status" value="1"/>
</dbReference>
<accession>A0A915IA37</accession>
<evidence type="ECO:0000259" key="4">
    <source>
        <dbReference type="SMART" id="SM00322"/>
    </source>
</evidence>
<evidence type="ECO:0000313" key="5">
    <source>
        <dbReference type="Proteomes" id="UP000887565"/>
    </source>
</evidence>
<proteinExistence type="predicted"/>
<sequence>MLDAATEISSMLWECLLFFAIPYRQKKFTHKDFSNISEQRLLACIFRSQIRSVMRLTGAHIRIETTSPLQNGSGDGVGDRDTGAEGDGPTSGRENEPVVNGGSNSNDSTATAAGAINGQESLSDEEKYQAGGDHNRRRSDLQADSNERRVTITGTDQQQYKAQFWIFQRICEQGYHFFDEVRLCTEIQVPSKMVGRIIGKGGQNVRELQRVTGAQVKIPDDVAHDSPEDTIVRIIGNFNATQAVQARIRQLLHLMHNRTGGN</sequence>
<evidence type="ECO:0000256" key="1">
    <source>
        <dbReference type="ARBA" id="ARBA00022737"/>
    </source>
</evidence>
<dbReference type="SMART" id="SM00322">
    <property type="entry name" value="KH"/>
    <property type="match status" value="1"/>
</dbReference>
<dbReference type="WBParaSite" id="nRc.2.0.1.t11039-RA">
    <property type="protein sequence ID" value="nRc.2.0.1.t11039-RA"/>
    <property type="gene ID" value="nRc.2.0.1.g11039"/>
</dbReference>
<dbReference type="InterPro" id="IPR036612">
    <property type="entry name" value="KH_dom_type_1_sf"/>
</dbReference>
<evidence type="ECO:0000256" key="2">
    <source>
        <dbReference type="PROSITE-ProRule" id="PRU00117"/>
    </source>
</evidence>
<feature type="region of interest" description="Disordered" evidence="3">
    <location>
        <begin position="65"/>
        <end position="154"/>
    </location>
</feature>
<reference evidence="6" key="1">
    <citation type="submission" date="2022-11" db="UniProtKB">
        <authorList>
            <consortium name="WormBaseParasite"/>
        </authorList>
    </citation>
    <scope>IDENTIFICATION</scope>
</reference>
<name>A0A915IA37_ROMCU</name>
<dbReference type="Gene3D" id="3.30.310.210">
    <property type="match status" value="1"/>
</dbReference>
<dbReference type="SUPFAM" id="SSF54791">
    <property type="entry name" value="Eukaryotic type KH-domain (KH-domain type I)"/>
    <property type="match status" value="1"/>
</dbReference>
<feature type="compositionally biased region" description="Basic and acidic residues" evidence="3">
    <location>
        <begin position="138"/>
        <end position="150"/>
    </location>
</feature>
<dbReference type="CDD" id="cd22403">
    <property type="entry name" value="KH-I_IGF2BP_rpt4"/>
    <property type="match status" value="1"/>
</dbReference>
<protein>
    <submittedName>
        <fullName evidence="6">K Homology domain-containing protein</fullName>
    </submittedName>
</protein>
<dbReference type="InterPro" id="IPR004087">
    <property type="entry name" value="KH_dom"/>
</dbReference>
<evidence type="ECO:0000256" key="3">
    <source>
        <dbReference type="SAM" id="MobiDB-lite"/>
    </source>
</evidence>
<dbReference type="PANTHER" id="PTHR10288">
    <property type="entry name" value="KH DOMAIN CONTAINING RNA BINDING PROTEIN"/>
    <property type="match status" value="1"/>
</dbReference>
<keyword evidence="5" id="KW-1185">Reference proteome</keyword>
<evidence type="ECO:0000313" key="6">
    <source>
        <dbReference type="WBParaSite" id="nRc.2.0.1.t11039-RA"/>
    </source>
</evidence>